<organism evidence="1 2">
    <name type="scientific">Penicillium subrubescens</name>
    <dbReference type="NCBI Taxonomy" id="1316194"/>
    <lineage>
        <taxon>Eukaryota</taxon>
        <taxon>Fungi</taxon>
        <taxon>Dikarya</taxon>
        <taxon>Ascomycota</taxon>
        <taxon>Pezizomycotina</taxon>
        <taxon>Eurotiomycetes</taxon>
        <taxon>Eurotiomycetidae</taxon>
        <taxon>Eurotiales</taxon>
        <taxon>Aspergillaceae</taxon>
        <taxon>Penicillium</taxon>
    </lineage>
</organism>
<proteinExistence type="predicted"/>
<sequence length="73" mass="8155">MAQYEHHQNRFQQGSAHVQGLWQISQLRGGVSNLTGSPSGLGQKMLRYAPAAKRTNRVYTNIPGGSIWSPRYN</sequence>
<evidence type="ECO:0000313" key="1">
    <source>
        <dbReference type="EMBL" id="OKP08240.1"/>
    </source>
</evidence>
<comment type="caution">
    <text evidence="1">The sequence shown here is derived from an EMBL/GenBank/DDBJ whole genome shotgun (WGS) entry which is preliminary data.</text>
</comment>
<protein>
    <submittedName>
        <fullName evidence="1">Uncharacterized protein</fullName>
    </submittedName>
</protein>
<dbReference type="AlphaFoldDB" id="A0A1Q5U708"/>
<name>A0A1Q5U708_9EURO</name>
<keyword evidence="2" id="KW-1185">Reference proteome</keyword>
<reference evidence="1 2" key="1">
    <citation type="submission" date="2016-10" db="EMBL/GenBank/DDBJ databases">
        <title>Genome sequence of the ascomycete fungus Penicillium subrubescens.</title>
        <authorList>
            <person name="De Vries R.P."/>
            <person name="Peng M."/>
            <person name="Dilokpimol A."/>
            <person name="Hilden K."/>
            <person name="Makela M.R."/>
            <person name="Grigoriev I."/>
            <person name="Riley R."/>
            <person name="Granchi Z."/>
        </authorList>
    </citation>
    <scope>NUCLEOTIDE SEQUENCE [LARGE SCALE GENOMIC DNA]</scope>
    <source>
        <strain evidence="1 2">CBS 132785</strain>
    </source>
</reference>
<evidence type="ECO:0000313" key="2">
    <source>
        <dbReference type="Proteomes" id="UP000186955"/>
    </source>
</evidence>
<dbReference type="EMBL" id="MNBE01000569">
    <property type="protein sequence ID" value="OKP08240.1"/>
    <property type="molecule type" value="Genomic_DNA"/>
</dbReference>
<dbReference type="Proteomes" id="UP000186955">
    <property type="component" value="Unassembled WGS sequence"/>
</dbReference>
<accession>A0A1Q5U708</accession>
<gene>
    <name evidence="1" type="ORF">PENSUB_5607</name>
</gene>